<evidence type="ECO:0000256" key="1">
    <source>
        <dbReference type="SAM" id="MobiDB-lite"/>
    </source>
</evidence>
<reference evidence="2 3" key="1">
    <citation type="submission" date="2022-12" db="EMBL/GenBank/DDBJ databases">
        <title>Chromosome-level genome of Tegillarca granosa.</title>
        <authorList>
            <person name="Kim J."/>
        </authorList>
    </citation>
    <scope>NUCLEOTIDE SEQUENCE [LARGE SCALE GENOMIC DNA]</scope>
    <source>
        <strain evidence="2">Teg-2019</strain>
        <tissue evidence="2">Adductor muscle</tissue>
    </source>
</reference>
<feature type="compositionally biased region" description="Polar residues" evidence="1">
    <location>
        <begin position="29"/>
        <end position="38"/>
    </location>
</feature>
<keyword evidence="3" id="KW-1185">Reference proteome</keyword>
<feature type="region of interest" description="Disordered" evidence="1">
    <location>
        <begin position="12"/>
        <end position="61"/>
    </location>
</feature>
<name>A0ABQ9FKW3_TEGGR</name>
<dbReference type="Proteomes" id="UP001217089">
    <property type="component" value="Unassembled WGS sequence"/>
</dbReference>
<proteinExistence type="predicted"/>
<protein>
    <submittedName>
        <fullName evidence="2">Uncharacterized protein</fullName>
    </submittedName>
</protein>
<dbReference type="EMBL" id="JARBDR010000328">
    <property type="protein sequence ID" value="KAJ8316320.1"/>
    <property type="molecule type" value="Genomic_DNA"/>
</dbReference>
<accession>A0ABQ9FKW3</accession>
<gene>
    <name evidence="2" type="ORF">KUTeg_006334</name>
</gene>
<feature type="compositionally biased region" description="Acidic residues" evidence="1">
    <location>
        <begin position="14"/>
        <end position="28"/>
    </location>
</feature>
<evidence type="ECO:0000313" key="2">
    <source>
        <dbReference type="EMBL" id="KAJ8316320.1"/>
    </source>
</evidence>
<evidence type="ECO:0000313" key="3">
    <source>
        <dbReference type="Proteomes" id="UP001217089"/>
    </source>
</evidence>
<comment type="caution">
    <text evidence="2">The sequence shown here is derived from an EMBL/GenBank/DDBJ whole genome shotgun (WGS) entry which is preliminary data.</text>
</comment>
<organism evidence="2 3">
    <name type="scientific">Tegillarca granosa</name>
    <name type="common">Malaysian cockle</name>
    <name type="synonym">Anadara granosa</name>
    <dbReference type="NCBI Taxonomy" id="220873"/>
    <lineage>
        <taxon>Eukaryota</taxon>
        <taxon>Metazoa</taxon>
        <taxon>Spiralia</taxon>
        <taxon>Lophotrochozoa</taxon>
        <taxon>Mollusca</taxon>
        <taxon>Bivalvia</taxon>
        <taxon>Autobranchia</taxon>
        <taxon>Pteriomorphia</taxon>
        <taxon>Arcoida</taxon>
        <taxon>Arcoidea</taxon>
        <taxon>Arcidae</taxon>
        <taxon>Tegillarca</taxon>
    </lineage>
</organism>
<sequence>MDLQQALTAVLVSDNEDNFSDSDNDENETSITTGETTGDISFEDESRSSSEDEDVLTQNSNIPTTWSKKIDKTSTERIYRYAWGNINP</sequence>